<dbReference type="InterPro" id="IPR011009">
    <property type="entry name" value="Kinase-like_dom_sf"/>
</dbReference>
<dbReference type="eggNOG" id="KOG0192">
    <property type="taxonomic scope" value="Eukaryota"/>
</dbReference>
<sequence length="250" mass="28889">MNAQMKLFSFFSEIIKILNQNLIQTWTFSTINNPPQFILEQLQNNIQEFSEKIRKYGDDLYNSLNVDASEWEQYNILDLRAISASFSQYLRTSKINDQLRKKILTLLNTINEYLQNKQDGKVISIAISPIHVHYQSWIVDYDDFEQGKEIGHGTSAKVYKGTYKKTHEDVAIKKFQFPNLNSAHFQSYQREVAVLATAQHPTLLKLIGTTDKPPFCIITEWMSGGSLFHAIHRPGYYDMTQRTIAAIDIA</sequence>
<dbReference type="AlphaFoldDB" id="A2FNY8"/>
<proteinExistence type="predicted"/>
<dbReference type="KEGG" id="tva:4751086"/>
<dbReference type="RefSeq" id="XP_001306298.1">
    <property type="nucleotide sequence ID" value="XM_001306297.1"/>
</dbReference>
<feature type="domain" description="Protein kinase" evidence="2">
    <location>
        <begin position="144"/>
        <end position="250"/>
    </location>
</feature>
<organism evidence="3 4">
    <name type="scientific">Trichomonas vaginalis (strain ATCC PRA-98 / G3)</name>
    <dbReference type="NCBI Taxonomy" id="412133"/>
    <lineage>
        <taxon>Eukaryota</taxon>
        <taxon>Metamonada</taxon>
        <taxon>Parabasalia</taxon>
        <taxon>Trichomonadida</taxon>
        <taxon>Trichomonadidae</taxon>
        <taxon>Trichomonas</taxon>
    </lineage>
</organism>
<gene>
    <name evidence="3" type="ORF">TVAG_406320</name>
</gene>
<dbReference type="InterPro" id="IPR000719">
    <property type="entry name" value="Prot_kinase_dom"/>
</dbReference>
<dbReference type="PROSITE" id="PS00107">
    <property type="entry name" value="PROTEIN_KINASE_ATP"/>
    <property type="match status" value="1"/>
</dbReference>
<protein>
    <recommendedName>
        <fullName evidence="2">Protein kinase domain-containing protein</fullName>
    </recommendedName>
</protein>
<dbReference type="OrthoDB" id="4062651at2759"/>
<dbReference type="InterPro" id="IPR051681">
    <property type="entry name" value="Ser/Thr_Kinases-Pseudokinases"/>
</dbReference>
<dbReference type="GO" id="GO:0004672">
    <property type="term" value="F:protein kinase activity"/>
    <property type="evidence" value="ECO:0007669"/>
    <property type="project" value="InterPro"/>
</dbReference>
<dbReference type="VEuPathDB" id="TrichDB:TVAGG3_0709660"/>
<evidence type="ECO:0000313" key="3">
    <source>
        <dbReference type="EMBL" id="EAX93368.1"/>
    </source>
</evidence>
<accession>A2FNY8</accession>
<dbReference type="GO" id="GO:0005524">
    <property type="term" value="F:ATP binding"/>
    <property type="evidence" value="ECO:0007669"/>
    <property type="project" value="UniProtKB-UniRule"/>
</dbReference>
<dbReference type="PROSITE" id="PS50011">
    <property type="entry name" value="PROTEIN_KINASE_DOM"/>
    <property type="match status" value="1"/>
</dbReference>
<evidence type="ECO:0000313" key="4">
    <source>
        <dbReference type="Proteomes" id="UP000001542"/>
    </source>
</evidence>
<dbReference type="Pfam" id="PF00069">
    <property type="entry name" value="Pkinase"/>
    <property type="match status" value="1"/>
</dbReference>
<dbReference type="PANTHER" id="PTHR44329:SF261">
    <property type="entry name" value="ZINC FINGER CONTAINING PROTEIN KINASE-RELATED"/>
    <property type="match status" value="1"/>
</dbReference>
<keyword evidence="4" id="KW-1185">Reference proteome</keyword>
<feature type="binding site" evidence="1">
    <location>
        <position position="174"/>
    </location>
    <ligand>
        <name>ATP</name>
        <dbReference type="ChEBI" id="CHEBI:30616"/>
    </ligand>
</feature>
<evidence type="ECO:0000259" key="2">
    <source>
        <dbReference type="PROSITE" id="PS50011"/>
    </source>
</evidence>
<keyword evidence="1" id="KW-0547">Nucleotide-binding</keyword>
<dbReference type="STRING" id="5722.A2FNY8"/>
<dbReference type="Proteomes" id="UP000001542">
    <property type="component" value="Unassembled WGS sequence"/>
</dbReference>
<dbReference type="SUPFAM" id="SSF56112">
    <property type="entry name" value="Protein kinase-like (PK-like)"/>
    <property type="match status" value="1"/>
</dbReference>
<dbReference type="EMBL" id="DS113916">
    <property type="protein sequence ID" value="EAX93368.1"/>
    <property type="molecule type" value="Genomic_DNA"/>
</dbReference>
<name>A2FNY8_TRIV3</name>
<reference evidence="3" key="2">
    <citation type="journal article" date="2007" name="Science">
        <title>Draft genome sequence of the sexually transmitted pathogen Trichomonas vaginalis.</title>
        <authorList>
            <person name="Carlton J.M."/>
            <person name="Hirt R.P."/>
            <person name="Silva J.C."/>
            <person name="Delcher A.L."/>
            <person name="Schatz M."/>
            <person name="Zhao Q."/>
            <person name="Wortman J.R."/>
            <person name="Bidwell S.L."/>
            <person name="Alsmark U.C.M."/>
            <person name="Besteiro S."/>
            <person name="Sicheritz-Ponten T."/>
            <person name="Noel C.J."/>
            <person name="Dacks J.B."/>
            <person name="Foster P.G."/>
            <person name="Simillion C."/>
            <person name="Van de Peer Y."/>
            <person name="Miranda-Saavedra D."/>
            <person name="Barton G.J."/>
            <person name="Westrop G.D."/>
            <person name="Mueller S."/>
            <person name="Dessi D."/>
            <person name="Fiori P.L."/>
            <person name="Ren Q."/>
            <person name="Paulsen I."/>
            <person name="Zhang H."/>
            <person name="Bastida-Corcuera F.D."/>
            <person name="Simoes-Barbosa A."/>
            <person name="Brown M.T."/>
            <person name="Hayes R.D."/>
            <person name="Mukherjee M."/>
            <person name="Okumura C.Y."/>
            <person name="Schneider R."/>
            <person name="Smith A.J."/>
            <person name="Vanacova S."/>
            <person name="Villalvazo M."/>
            <person name="Haas B.J."/>
            <person name="Pertea M."/>
            <person name="Feldblyum T.V."/>
            <person name="Utterback T.R."/>
            <person name="Shu C.L."/>
            <person name="Osoegawa K."/>
            <person name="de Jong P.J."/>
            <person name="Hrdy I."/>
            <person name="Horvathova L."/>
            <person name="Zubacova Z."/>
            <person name="Dolezal P."/>
            <person name="Malik S.B."/>
            <person name="Logsdon J.M. Jr."/>
            <person name="Henze K."/>
            <person name="Gupta A."/>
            <person name="Wang C.C."/>
            <person name="Dunne R.L."/>
            <person name="Upcroft J.A."/>
            <person name="Upcroft P."/>
            <person name="White O."/>
            <person name="Salzberg S.L."/>
            <person name="Tang P."/>
            <person name="Chiu C.-H."/>
            <person name="Lee Y.-S."/>
            <person name="Embley T.M."/>
            <person name="Coombs G.H."/>
            <person name="Mottram J.C."/>
            <person name="Tachezy J."/>
            <person name="Fraser-Liggett C.M."/>
            <person name="Johnson P.J."/>
        </authorList>
    </citation>
    <scope>NUCLEOTIDE SEQUENCE [LARGE SCALE GENOMIC DNA]</scope>
    <source>
        <strain evidence="3">G3</strain>
    </source>
</reference>
<dbReference type="Gene3D" id="1.10.510.10">
    <property type="entry name" value="Transferase(Phosphotransferase) domain 1"/>
    <property type="match status" value="1"/>
</dbReference>
<dbReference type="PANTHER" id="PTHR44329">
    <property type="entry name" value="SERINE/THREONINE-PROTEIN KINASE TNNI3K-RELATED"/>
    <property type="match status" value="1"/>
</dbReference>
<keyword evidence="1" id="KW-0067">ATP-binding</keyword>
<dbReference type="InterPro" id="IPR017441">
    <property type="entry name" value="Protein_kinase_ATP_BS"/>
</dbReference>
<reference evidence="3" key="1">
    <citation type="submission" date="2006-10" db="EMBL/GenBank/DDBJ databases">
        <authorList>
            <person name="Amadeo P."/>
            <person name="Zhao Q."/>
            <person name="Wortman J."/>
            <person name="Fraser-Liggett C."/>
            <person name="Carlton J."/>
        </authorList>
    </citation>
    <scope>NUCLEOTIDE SEQUENCE</scope>
    <source>
        <strain evidence="3">G3</strain>
    </source>
</reference>
<dbReference type="InParanoid" id="A2FNY8"/>
<evidence type="ECO:0000256" key="1">
    <source>
        <dbReference type="PROSITE-ProRule" id="PRU10141"/>
    </source>
</evidence>